<dbReference type="Gramene" id="evm.model.03.210">
    <property type="protein sequence ID" value="cds.evm.model.03.210"/>
    <property type="gene ID" value="evm.TU.03.210"/>
</dbReference>
<name>A0A803P7Z6_CANSA</name>
<dbReference type="EnsemblPlants" id="evm.model.03.210">
    <property type="protein sequence ID" value="cds.evm.model.03.210"/>
    <property type="gene ID" value="evm.TU.03.210"/>
</dbReference>
<protein>
    <submittedName>
        <fullName evidence="1">Uncharacterized protein</fullName>
    </submittedName>
</protein>
<keyword evidence="2" id="KW-1185">Reference proteome</keyword>
<dbReference type="EMBL" id="UZAU01000247">
    <property type="status" value="NOT_ANNOTATED_CDS"/>
    <property type="molecule type" value="Genomic_DNA"/>
</dbReference>
<evidence type="ECO:0000313" key="1">
    <source>
        <dbReference type="EnsemblPlants" id="cds.evm.model.03.210"/>
    </source>
</evidence>
<organism evidence="1 2">
    <name type="scientific">Cannabis sativa</name>
    <name type="common">Hemp</name>
    <name type="synonym">Marijuana</name>
    <dbReference type="NCBI Taxonomy" id="3483"/>
    <lineage>
        <taxon>Eukaryota</taxon>
        <taxon>Viridiplantae</taxon>
        <taxon>Streptophyta</taxon>
        <taxon>Embryophyta</taxon>
        <taxon>Tracheophyta</taxon>
        <taxon>Spermatophyta</taxon>
        <taxon>Magnoliopsida</taxon>
        <taxon>eudicotyledons</taxon>
        <taxon>Gunneridae</taxon>
        <taxon>Pentapetalae</taxon>
        <taxon>rosids</taxon>
        <taxon>fabids</taxon>
        <taxon>Rosales</taxon>
        <taxon>Cannabaceae</taxon>
        <taxon>Cannabis</taxon>
    </lineage>
</organism>
<dbReference type="Proteomes" id="UP000596661">
    <property type="component" value="Chromosome 3"/>
</dbReference>
<proteinExistence type="predicted"/>
<reference evidence="1" key="2">
    <citation type="submission" date="2021-03" db="UniProtKB">
        <authorList>
            <consortium name="EnsemblPlants"/>
        </authorList>
    </citation>
    <scope>IDENTIFICATION</scope>
</reference>
<accession>A0A803P7Z6</accession>
<sequence>MNLLPLFVTKVKRHANLGPNSPTVPPQSVVWSFVPETYLVVDLNEQAPTNIVEDKGDNAFDQFDALFYNNDPVVDLNKVGDIELQVDEVVKVPALRLELPPRKQSA</sequence>
<dbReference type="AlphaFoldDB" id="A0A803P7Z6"/>
<reference evidence="1" key="1">
    <citation type="submission" date="2018-11" db="EMBL/GenBank/DDBJ databases">
        <authorList>
            <person name="Grassa J C."/>
        </authorList>
    </citation>
    <scope>NUCLEOTIDE SEQUENCE [LARGE SCALE GENOMIC DNA]</scope>
</reference>
<evidence type="ECO:0000313" key="2">
    <source>
        <dbReference type="Proteomes" id="UP000596661"/>
    </source>
</evidence>